<proteinExistence type="predicted"/>
<comment type="caution">
    <text evidence="1">The sequence shown here is derived from an EMBL/GenBank/DDBJ whole genome shotgun (WGS) entry which is preliminary data.</text>
</comment>
<gene>
    <name evidence="1" type="ORF">L6164_008701</name>
</gene>
<accession>A0ACB9PHH8</accession>
<reference evidence="1 2" key="1">
    <citation type="journal article" date="2022" name="DNA Res.">
        <title>Chromosomal-level genome assembly of the orchid tree Bauhinia variegata (Leguminosae; Cercidoideae) supports the allotetraploid origin hypothesis of Bauhinia.</title>
        <authorList>
            <person name="Zhong Y."/>
            <person name="Chen Y."/>
            <person name="Zheng D."/>
            <person name="Pang J."/>
            <person name="Liu Y."/>
            <person name="Luo S."/>
            <person name="Meng S."/>
            <person name="Qian L."/>
            <person name="Wei D."/>
            <person name="Dai S."/>
            <person name="Zhou R."/>
        </authorList>
    </citation>
    <scope>NUCLEOTIDE SEQUENCE [LARGE SCALE GENOMIC DNA]</scope>
    <source>
        <strain evidence="1">BV-YZ2020</strain>
    </source>
</reference>
<name>A0ACB9PHH8_BAUVA</name>
<evidence type="ECO:0000313" key="1">
    <source>
        <dbReference type="EMBL" id="KAI4347928.1"/>
    </source>
</evidence>
<dbReference type="Proteomes" id="UP000828941">
    <property type="component" value="Chromosome 4"/>
</dbReference>
<protein>
    <submittedName>
        <fullName evidence="1">Uncharacterized protein</fullName>
    </submittedName>
</protein>
<sequence length="106" mass="11902">MPNGINKKKDDHNSFVPSPISPSLGSFPVHHFTAPNTTYFDERTRGPVKSRRWRKPVLSLPFAMVWALDPGSKYCALVKTLYNATFQCIQTVITFSIGKSNEAQCL</sequence>
<evidence type="ECO:0000313" key="2">
    <source>
        <dbReference type="Proteomes" id="UP000828941"/>
    </source>
</evidence>
<organism evidence="1 2">
    <name type="scientific">Bauhinia variegata</name>
    <name type="common">Purple orchid tree</name>
    <name type="synonym">Phanera variegata</name>
    <dbReference type="NCBI Taxonomy" id="167791"/>
    <lineage>
        <taxon>Eukaryota</taxon>
        <taxon>Viridiplantae</taxon>
        <taxon>Streptophyta</taxon>
        <taxon>Embryophyta</taxon>
        <taxon>Tracheophyta</taxon>
        <taxon>Spermatophyta</taxon>
        <taxon>Magnoliopsida</taxon>
        <taxon>eudicotyledons</taxon>
        <taxon>Gunneridae</taxon>
        <taxon>Pentapetalae</taxon>
        <taxon>rosids</taxon>
        <taxon>fabids</taxon>
        <taxon>Fabales</taxon>
        <taxon>Fabaceae</taxon>
        <taxon>Cercidoideae</taxon>
        <taxon>Cercideae</taxon>
        <taxon>Bauhiniinae</taxon>
        <taxon>Bauhinia</taxon>
    </lineage>
</organism>
<dbReference type="EMBL" id="CM039429">
    <property type="protein sequence ID" value="KAI4347928.1"/>
    <property type="molecule type" value="Genomic_DNA"/>
</dbReference>
<keyword evidence="2" id="KW-1185">Reference proteome</keyword>